<dbReference type="EMBL" id="BMAW01098042">
    <property type="protein sequence ID" value="GFS82703.1"/>
    <property type="molecule type" value="Genomic_DNA"/>
</dbReference>
<evidence type="ECO:0000313" key="1">
    <source>
        <dbReference type="EMBL" id="GFS82703.1"/>
    </source>
</evidence>
<dbReference type="OrthoDB" id="10532070at2759"/>
<accession>A0A8X6T6B3</accession>
<gene>
    <name evidence="1" type="ORF">NPIL_401641</name>
</gene>
<proteinExistence type="predicted"/>
<dbReference type="Proteomes" id="UP000887013">
    <property type="component" value="Unassembled WGS sequence"/>
</dbReference>
<dbReference type="AlphaFoldDB" id="A0A8X6T6B3"/>
<keyword evidence="2" id="KW-1185">Reference proteome</keyword>
<evidence type="ECO:0000313" key="2">
    <source>
        <dbReference type="Proteomes" id="UP000887013"/>
    </source>
</evidence>
<name>A0A8X6T6B3_NEPPI</name>
<protein>
    <submittedName>
        <fullName evidence="1">Uncharacterized protein</fullName>
    </submittedName>
</protein>
<comment type="caution">
    <text evidence="1">The sequence shown here is derived from an EMBL/GenBank/DDBJ whole genome shotgun (WGS) entry which is preliminary data.</text>
</comment>
<organism evidence="1 2">
    <name type="scientific">Nephila pilipes</name>
    <name type="common">Giant wood spider</name>
    <name type="synonym">Nephila maculata</name>
    <dbReference type="NCBI Taxonomy" id="299642"/>
    <lineage>
        <taxon>Eukaryota</taxon>
        <taxon>Metazoa</taxon>
        <taxon>Ecdysozoa</taxon>
        <taxon>Arthropoda</taxon>
        <taxon>Chelicerata</taxon>
        <taxon>Arachnida</taxon>
        <taxon>Araneae</taxon>
        <taxon>Araneomorphae</taxon>
        <taxon>Entelegynae</taxon>
        <taxon>Araneoidea</taxon>
        <taxon>Nephilidae</taxon>
        <taxon>Nephila</taxon>
    </lineage>
</organism>
<sequence>MFLIENRSSSTYDMEELNSRSLNKRIKYRTVDSRYRVNLPWRIVGRKRYEGLAHRFECHSELSYEYKDVIDDNVEEGLVERTCASLSNSQGF</sequence>
<reference evidence="1" key="1">
    <citation type="submission" date="2020-08" db="EMBL/GenBank/DDBJ databases">
        <title>Multicomponent nature underlies the extraordinary mechanical properties of spider dragline silk.</title>
        <authorList>
            <person name="Kono N."/>
            <person name="Nakamura H."/>
            <person name="Mori M."/>
            <person name="Yoshida Y."/>
            <person name="Ohtoshi R."/>
            <person name="Malay A.D."/>
            <person name="Moran D.A.P."/>
            <person name="Tomita M."/>
            <person name="Numata K."/>
            <person name="Arakawa K."/>
        </authorList>
    </citation>
    <scope>NUCLEOTIDE SEQUENCE</scope>
</reference>